<dbReference type="Proteomes" id="UP000051870">
    <property type="component" value="Unassembled WGS sequence"/>
</dbReference>
<keyword evidence="4" id="KW-1185">Reference proteome</keyword>
<dbReference type="SUPFAM" id="SSF56988">
    <property type="entry name" value="Anthrax protective antigen"/>
    <property type="match status" value="1"/>
</dbReference>
<organism evidence="3 4">
    <name type="scientific">Shimia thalassica</name>
    <dbReference type="NCBI Taxonomy" id="1715693"/>
    <lineage>
        <taxon>Bacteria</taxon>
        <taxon>Pseudomonadati</taxon>
        <taxon>Pseudomonadota</taxon>
        <taxon>Alphaproteobacteria</taxon>
        <taxon>Rhodobacterales</taxon>
        <taxon>Roseobacteraceae</taxon>
    </lineage>
</organism>
<dbReference type="EMBL" id="CYTW01000001">
    <property type="protein sequence ID" value="CUJ92685.1"/>
    <property type="molecule type" value="Genomic_DNA"/>
</dbReference>
<dbReference type="InterPro" id="IPR037524">
    <property type="entry name" value="PA14/GLEYA"/>
</dbReference>
<evidence type="ECO:0000313" key="3">
    <source>
        <dbReference type="EMBL" id="CUJ92685.1"/>
    </source>
</evidence>
<dbReference type="AlphaFoldDB" id="A0A0P1I6C2"/>
<name>A0A0P1I6C2_9RHOB</name>
<gene>
    <name evidence="3" type="ORF">PH7735_01511</name>
</gene>
<evidence type="ECO:0000256" key="1">
    <source>
        <dbReference type="SAM" id="SignalP"/>
    </source>
</evidence>
<dbReference type="GeneID" id="83880563"/>
<feature type="domain" description="PA14" evidence="2">
    <location>
        <begin position="36"/>
        <end position="188"/>
    </location>
</feature>
<sequence>MKKLFVAACAAVGLLLASVATAGVIELTPASPQPKNVKSGLSVKYFTGDRQVRSLHAAKSRIKQSSKAGKPLKGLNYPDKGRGANVLTAGIPELVVADIRGYIKFDTPGVYDLEFFTNDGAQVWISGKTVAKLDDITPCASAGRPKVKVPSAGWYNIQVLYFQKEGTACFESEWKKPGGSVQLIPNSAFGH</sequence>
<dbReference type="RefSeq" id="WP_058310632.1">
    <property type="nucleotide sequence ID" value="NZ_CYTW01000001.1"/>
</dbReference>
<dbReference type="PROSITE" id="PS51820">
    <property type="entry name" value="PA14"/>
    <property type="match status" value="1"/>
</dbReference>
<feature type="chain" id="PRO_5006064929" evidence="1">
    <location>
        <begin position="23"/>
        <end position="191"/>
    </location>
</feature>
<evidence type="ECO:0000259" key="2">
    <source>
        <dbReference type="PROSITE" id="PS51820"/>
    </source>
</evidence>
<reference evidence="4" key="1">
    <citation type="submission" date="2015-09" db="EMBL/GenBank/DDBJ databases">
        <authorList>
            <person name="Rodrigo-Torres Lidia"/>
            <person name="Arahal R.David."/>
        </authorList>
    </citation>
    <scope>NUCLEOTIDE SEQUENCE [LARGE SCALE GENOMIC DNA]</scope>
    <source>
        <strain evidence="4">CECT 7735</strain>
    </source>
</reference>
<dbReference type="Gene3D" id="3.90.182.10">
    <property type="entry name" value="Toxin - Anthrax Protective Antigen,domain 1"/>
    <property type="match status" value="1"/>
</dbReference>
<keyword evidence="1" id="KW-0732">Signal</keyword>
<accession>A0A0P1I6C2</accession>
<feature type="signal peptide" evidence="1">
    <location>
        <begin position="1"/>
        <end position="22"/>
    </location>
</feature>
<dbReference type="STRING" id="1715693.PH7735_01511"/>
<proteinExistence type="predicted"/>
<protein>
    <submittedName>
        <fullName evidence="3">PA14 domain protein</fullName>
    </submittedName>
</protein>
<dbReference type="Pfam" id="PF07691">
    <property type="entry name" value="PA14"/>
    <property type="match status" value="1"/>
</dbReference>
<dbReference type="InterPro" id="IPR011658">
    <property type="entry name" value="PA14_dom"/>
</dbReference>
<evidence type="ECO:0000313" key="4">
    <source>
        <dbReference type="Proteomes" id="UP000051870"/>
    </source>
</evidence>